<feature type="region of interest" description="Disordered" evidence="2">
    <location>
        <begin position="1"/>
        <end position="20"/>
    </location>
</feature>
<dbReference type="CDD" id="cd07129">
    <property type="entry name" value="ALDH_KGSADH"/>
    <property type="match status" value="1"/>
</dbReference>
<sequence>MAGEPVEGTTGSLLATDPATGEEVGPAFGLVDAAQIEAATRAAEAAFDAFRSQSPAERGAFLRRIADNIDEIGAELTARAVRETGLPEARLEGERGRTVGQLRMFADVVEQGDALQARIDPALPDRLPAPRPDLRQAQVPLGPVVVFGASNFPLAFSTAGGDTASALAAGCPVVVKAHNAHPGTAELVGQAVARAVADSGLPGGVFSLLFGGGNEIGQTLAADPRVKAVAFTGSRAGGLALMRTAAARPEPVPVFAEMSSSNPVVILPGALTGDAAEDLARAYVGSLTLGAGQFCTNPGLVLVPATPDGDRFFAAAERLVSEATGQTMLTGPIASARTAGADSLAAEPDVDTVATGSAGPGPNALAPMLLATGLKSFTTRPRLQQEVFGAVGLLVRYPADGQSAEALADALAEALEALEGQLTATLHAGPGSEDDAVVVRRLLPVLERKVGRILFGGWPTGVEVTHAMVHGGPFPATSDPRGTSVGSLAVHRFLRPVAYQSVPDAFLPPALQEANPWGLNRRVDGTVAPAEDRA</sequence>
<dbReference type="InterPro" id="IPR015590">
    <property type="entry name" value="Aldehyde_DH_dom"/>
</dbReference>
<dbReference type="PANTHER" id="PTHR43353:SF3">
    <property type="entry name" value="ALDEHYDE DEHYDROGENASE-RELATED"/>
    <property type="match status" value="1"/>
</dbReference>
<evidence type="ECO:0000313" key="5">
    <source>
        <dbReference type="Proteomes" id="UP001356095"/>
    </source>
</evidence>
<dbReference type="InterPro" id="IPR016161">
    <property type="entry name" value="Ald_DH/histidinol_DH"/>
</dbReference>
<dbReference type="InterPro" id="IPR044151">
    <property type="entry name" value="ALDH_KGSADH"/>
</dbReference>
<keyword evidence="1" id="KW-0560">Oxidoreductase</keyword>
<organism evidence="4 5">
    <name type="scientific">Nocardiopsis codii</name>
    <dbReference type="NCBI Taxonomy" id="3065942"/>
    <lineage>
        <taxon>Bacteria</taxon>
        <taxon>Bacillati</taxon>
        <taxon>Actinomycetota</taxon>
        <taxon>Actinomycetes</taxon>
        <taxon>Streptosporangiales</taxon>
        <taxon>Nocardiopsidaceae</taxon>
        <taxon>Nocardiopsis</taxon>
    </lineage>
</organism>
<dbReference type="Proteomes" id="UP001356095">
    <property type="component" value="Unassembled WGS sequence"/>
</dbReference>
<evidence type="ECO:0000256" key="1">
    <source>
        <dbReference type="ARBA" id="ARBA00023002"/>
    </source>
</evidence>
<comment type="caution">
    <text evidence="4">The sequence shown here is derived from an EMBL/GenBank/DDBJ whole genome shotgun (WGS) entry which is preliminary data.</text>
</comment>
<dbReference type="EMBL" id="JAUZMY010000019">
    <property type="protein sequence ID" value="MEE2039340.1"/>
    <property type="molecule type" value="Genomic_DNA"/>
</dbReference>
<proteinExistence type="predicted"/>
<name>A0ABU7KAR5_9ACTN</name>
<dbReference type="SUPFAM" id="SSF53720">
    <property type="entry name" value="ALDH-like"/>
    <property type="match status" value="1"/>
</dbReference>
<feature type="domain" description="Aldehyde dehydrogenase" evidence="3">
    <location>
        <begin position="13"/>
        <end position="397"/>
    </location>
</feature>
<reference evidence="4 5" key="1">
    <citation type="submission" date="2023-08" db="EMBL/GenBank/DDBJ databases">
        <authorList>
            <person name="Girao M."/>
            <person name="Carvalho M.F."/>
        </authorList>
    </citation>
    <scope>NUCLEOTIDE SEQUENCE [LARGE SCALE GENOMIC DNA]</scope>
    <source>
        <strain evidence="4 5">CT-R113</strain>
    </source>
</reference>
<accession>A0ABU7KAR5</accession>
<protein>
    <submittedName>
        <fullName evidence="4">Aldehyde dehydrogenase (NADP(+))</fullName>
    </submittedName>
</protein>
<dbReference type="InterPro" id="IPR016162">
    <property type="entry name" value="Ald_DH_N"/>
</dbReference>
<dbReference type="Pfam" id="PF00171">
    <property type="entry name" value="Aldedh"/>
    <property type="match status" value="1"/>
</dbReference>
<keyword evidence="5" id="KW-1185">Reference proteome</keyword>
<evidence type="ECO:0000256" key="2">
    <source>
        <dbReference type="SAM" id="MobiDB-lite"/>
    </source>
</evidence>
<evidence type="ECO:0000259" key="3">
    <source>
        <dbReference type="Pfam" id="PF00171"/>
    </source>
</evidence>
<dbReference type="PANTHER" id="PTHR43353">
    <property type="entry name" value="SUCCINATE-SEMIALDEHYDE DEHYDROGENASE, MITOCHONDRIAL"/>
    <property type="match status" value="1"/>
</dbReference>
<dbReference type="RefSeq" id="WP_330093115.1">
    <property type="nucleotide sequence ID" value="NZ_JAUZMY010000019.1"/>
</dbReference>
<dbReference type="InterPro" id="IPR050740">
    <property type="entry name" value="Aldehyde_DH_Superfamily"/>
</dbReference>
<gene>
    <name evidence="4" type="ORF">Q8791_19155</name>
</gene>
<dbReference type="Gene3D" id="3.40.605.10">
    <property type="entry name" value="Aldehyde Dehydrogenase, Chain A, domain 1"/>
    <property type="match status" value="2"/>
</dbReference>
<evidence type="ECO:0000313" key="4">
    <source>
        <dbReference type="EMBL" id="MEE2039340.1"/>
    </source>
</evidence>